<dbReference type="WBParaSite" id="PS1159_v2.g21101.t1">
    <property type="protein sequence ID" value="PS1159_v2.g21101.t1"/>
    <property type="gene ID" value="PS1159_v2.g21101"/>
</dbReference>
<name>A0AC35FV09_9BILA</name>
<organism evidence="1 2">
    <name type="scientific">Panagrolaimus sp. PS1159</name>
    <dbReference type="NCBI Taxonomy" id="55785"/>
    <lineage>
        <taxon>Eukaryota</taxon>
        <taxon>Metazoa</taxon>
        <taxon>Ecdysozoa</taxon>
        <taxon>Nematoda</taxon>
        <taxon>Chromadorea</taxon>
        <taxon>Rhabditida</taxon>
        <taxon>Tylenchina</taxon>
        <taxon>Panagrolaimomorpha</taxon>
        <taxon>Panagrolaimoidea</taxon>
        <taxon>Panagrolaimidae</taxon>
        <taxon>Panagrolaimus</taxon>
    </lineage>
</organism>
<evidence type="ECO:0000313" key="1">
    <source>
        <dbReference type="Proteomes" id="UP000887580"/>
    </source>
</evidence>
<evidence type="ECO:0000313" key="2">
    <source>
        <dbReference type="WBParaSite" id="PS1159_v2.g21101.t1"/>
    </source>
</evidence>
<sequence>MVRRGGGNTRTASPRASSPVRSAPRASSPPPSSQQRSFAAPPPRPAAGGPTAGGNAPPMGPGMHPPPSQGPGLMGQMAATAGGVAIGSAVGHAVGNMFTGGSSHGSSEPAPLQETSPVQTSAYGHQQQQQPMQLCEVEWRQLVECTQKQSDLGVCQAFQDLFRDCKMRNGIN</sequence>
<protein>
    <submittedName>
        <fullName evidence="2">CHCH domain-containing protein</fullName>
    </submittedName>
</protein>
<proteinExistence type="predicted"/>
<reference evidence="2" key="1">
    <citation type="submission" date="2022-11" db="UniProtKB">
        <authorList>
            <consortium name="WormBaseParasite"/>
        </authorList>
    </citation>
    <scope>IDENTIFICATION</scope>
</reference>
<accession>A0AC35FV09</accession>
<dbReference type="Proteomes" id="UP000887580">
    <property type="component" value="Unplaced"/>
</dbReference>